<keyword evidence="3" id="KW-0238">DNA-binding</keyword>
<gene>
    <name evidence="8" type="ORF">GCM10009804_32540</name>
</gene>
<evidence type="ECO:0000313" key="8">
    <source>
        <dbReference type="EMBL" id="GAA1573414.1"/>
    </source>
</evidence>
<protein>
    <submittedName>
        <fullName evidence="8">Response regulator transcription factor</fullName>
    </submittedName>
</protein>
<keyword evidence="2" id="KW-0805">Transcription regulation</keyword>
<evidence type="ECO:0000256" key="3">
    <source>
        <dbReference type="ARBA" id="ARBA00023125"/>
    </source>
</evidence>
<reference evidence="8 9" key="1">
    <citation type="journal article" date="2019" name="Int. J. Syst. Evol. Microbiol.">
        <title>The Global Catalogue of Microorganisms (GCM) 10K type strain sequencing project: providing services to taxonomists for standard genome sequencing and annotation.</title>
        <authorList>
            <consortium name="The Broad Institute Genomics Platform"/>
            <consortium name="The Broad Institute Genome Sequencing Center for Infectious Disease"/>
            <person name="Wu L."/>
            <person name="Ma J."/>
        </authorList>
    </citation>
    <scope>NUCLEOTIDE SEQUENCE [LARGE SCALE GENOMIC DNA]</scope>
    <source>
        <strain evidence="8 9">JCM 15572</strain>
    </source>
</reference>
<comment type="caution">
    <text evidence="8">The sequence shown here is derived from an EMBL/GenBank/DDBJ whole genome shotgun (WGS) entry which is preliminary data.</text>
</comment>
<dbReference type="EMBL" id="BAAAPH010000009">
    <property type="protein sequence ID" value="GAA1573414.1"/>
    <property type="molecule type" value="Genomic_DNA"/>
</dbReference>
<feature type="domain" description="HTH luxR-type" evidence="6">
    <location>
        <begin position="163"/>
        <end position="228"/>
    </location>
</feature>
<dbReference type="CDD" id="cd17535">
    <property type="entry name" value="REC_NarL-like"/>
    <property type="match status" value="1"/>
</dbReference>
<feature type="domain" description="Response regulatory" evidence="7">
    <location>
        <begin position="13"/>
        <end position="129"/>
    </location>
</feature>
<dbReference type="InterPro" id="IPR011006">
    <property type="entry name" value="CheY-like_superfamily"/>
</dbReference>
<dbReference type="PANTHER" id="PTHR43214">
    <property type="entry name" value="TWO-COMPONENT RESPONSE REGULATOR"/>
    <property type="match status" value="1"/>
</dbReference>
<dbReference type="PROSITE" id="PS50110">
    <property type="entry name" value="RESPONSE_REGULATORY"/>
    <property type="match status" value="1"/>
</dbReference>
<evidence type="ECO:0000259" key="6">
    <source>
        <dbReference type="PROSITE" id="PS50043"/>
    </source>
</evidence>
<dbReference type="SMART" id="SM00421">
    <property type="entry name" value="HTH_LUXR"/>
    <property type="match status" value="1"/>
</dbReference>
<dbReference type="Gene3D" id="3.40.50.2300">
    <property type="match status" value="1"/>
</dbReference>
<evidence type="ECO:0000313" key="9">
    <source>
        <dbReference type="Proteomes" id="UP001501705"/>
    </source>
</evidence>
<dbReference type="InterPro" id="IPR000792">
    <property type="entry name" value="Tscrpt_reg_LuxR_C"/>
</dbReference>
<dbReference type="PRINTS" id="PR00038">
    <property type="entry name" value="HTHLUXR"/>
</dbReference>
<dbReference type="CDD" id="cd06170">
    <property type="entry name" value="LuxR_C_like"/>
    <property type="match status" value="1"/>
</dbReference>
<keyword evidence="9" id="KW-1185">Reference proteome</keyword>
<dbReference type="SUPFAM" id="SSF52172">
    <property type="entry name" value="CheY-like"/>
    <property type="match status" value="1"/>
</dbReference>
<dbReference type="InterPro" id="IPR058245">
    <property type="entry name" value="NreC/VraR/RcsB-like_REC"/>
</dbReference>
<dbReference type="InterPro" id="IPR016032">
    <property type="entry name" value="Sig_transdc_resp-reg_C-effctor"/>
</dbReference>
<dbReference type="SMART" id="SM00448">
    <property type="entry name" value="REC"/>
    <property type="match status" value="1"/>
</dbReference>
<dbReference type="PANTHER" id="PTHR43214:SF24">
    <property type="entry name" value="TRANSCRIPTIONAL REGULATORY PROTEIN NARL-RELATED"/>
    <property type="match status" value="1"/>
</dbReference>
<dbReference type="Proteomes" id="UP001501705">
    <property type="component" value="Unassembled WGS sequence"/>
</dbReference>
<organism evidence="8 9">
    <name type="scientific">Kribbella hippodromi</name>
    <dbReference type="NCBI Taxonomy" id="434347"/>
    <lineage>
        <taxon>Bacteria</taxon>
        <taxon>Bacillati</taxon>
        <taxon>Actinomycetota</taxon>
        <taxon>Actinomycetes</taxon>
        <taxon>Propionibacteriales</taxon>
        <taxon>Kribbellaceae</taxon>
        <taxon>Kribbella</taxon>
    </lineage>
</organism>
<evidence type="ECO:0000256" key="4">
    <source>
        <dbReference type="ARBA" id="ARBA00023163"/>
    </source>
</evidence>
<accession>A0ABN2DDV8</accession>
<name>A0ABN2DDV8_9ACTN</name>
<dbReference type="PROSITE" id="PS50043">
    <property type="entry name" value="HTH_LUXR_2"/>
    <property type="match status" value="1"/>
</dbReference>
<keyword evidence="1 5" id="KW-0597">Phosphoprotein</keyword>
<proteinExistence type="predicted"/>
<evidence type="ECO:0000256" key="1">
    <source>
        <dbReference type="ARBA" id="ARBA00022553"/>
    </source>
</evidence>
<dbReference type="Pfam" id="PF00072">
    <property type="entry name" value="Response_reg"/>
    <property type="match status" value="1"/>
</dbReference>
<dbReference type="SUPFAM" id="SSF46894">
    <property type="entry name" value="C-terminal effector domain of the bipartite response regulators"/>
    <property type="match status" value="1"/>
</dbReference>
<dbReference type="RefSeq" id="WP_344234357.1">
    <property type="nucleotide sequence ID" value="NZ_BAAAPH010000009.1"/>
</dbReference>
<feature type="modified residue" description="4-aspartylphosphate" evidence="5">
    <location>
        <position position="64"/>
    </location>
</feature>
<dbReference type="InterPro" id="IPR039420">
    <property type="entry name" value="WalR-like"/>
</dbReference>
<keyword evidence="4" id="KW-0804">Transcription</keyword>
<evidence type="ECO:0000256" key="2">
    <source>
        <dbReference type="ARBA" id="ARBA00023015"/>
    </source>
</evidence>
<evidence type="ECO:0000256" key="5">
    <source>
        <dbReference type="PROSITE-ProRule" id="PRU00169"/>
    </source>
</evidence>
<dbReference type="InterPro" id="IPR001789">
    <property type="entry name" value="Sig_transdc_resp-reg_receiver"/>
</dbReference>
<dbReference type="Pfam" id="PF00196">
    <property type="entry name" value="GerE"/>
    <property type="match status" value="1"/>
</dbReference>
<sequence>MDPVVDAVGTETRVVLVDDDALVRMGLQAMLDGVSGIQVVGEAADGSEVPAAVAAHRPDVVLMDLRMKRIDGITATRELRARGETPAVIVLTTFNDDDLIEQSIRAGAVGYLLKHAPPDDIVRAIRAAHAGESLLSPEIARRVLTLIAGTAEATGTADAIATARARLRHLSTRELQVAKAVADGKSNAEIATALAITVPTVKGYVGTIFTKTDAENRVQLALIVNAAGL</sequence>
<evidence type="ECO:0000259" key="7">
    <source>
        <dbReference type="PROSITE" id="PS50110"/>
    </source>
</evidence>